<dbReference type="Pfam" id="PF00106">
    <property type="entry name" value="adh_short"/>
    <property type="match status" value="1"/>
</dbReference>
<evidence type="ECO:0000313" key="4">
    <source>
        <dbReference type="Proteomes" id="UP000717328"/>
    </source>
</evidence>
<protein>
    <submittedName>
        <fullName evidence="3">Uncharacterized protein</fullName>
    </submittedName>
</protein>
<comment type="caution">
    <text evidence="3">The sequence shown here is derived from an EMBL/GenBank/DDBJ whole genome shotgun (WGS) entry which is preliminary data.</text>
</comment>
<accession>A0A9P7GRJ1</accession>
<gene>
    <name evidence="3" type="ORF">H0H81_007465</name>
</gene>
<dbReference type="InterPro" id="IPR036291">
    <property type="entry name" value="NAD(P)-bd_dom_sf"/>
</dbReference>
<reference evidence="3" key="1">
    <citation type="submission" date="2021-02" db="EMBL/GenBank/DDBJ databases">
        <authorList>
            <person name="Nieuwenhuis M."/>
            <person name="Van De Peppel L.J.J."/>
        </authorList>
    </citation>
    <scope>NUCLEOTIDE SEQUENCE</scope>
    <source>
        <strain evidence="3">D49</strain>
    </source>
</reference>
<dbReference type="SUPFAM" id="SSF51735">
    <property type="entry name" value="NAD(P)-binding Rossmann-fold domains"/>
    <property type="match status" value="1"/>
</dbReference>
<reference evidence="3" key="2">
    <citation type="submission" date="2021-10" db="EMBL/GenBank/DDBJ databases">
        <title>Phylogenomics reveals ancestral predisposition of the termite-cultivated fungus Termitomyces towards a domesticated lifestyle.</title>
        <authorList>
            <person name="Auxier B."/>
            <person name="Grum-Grzhimaylo A."/>
            <person name="Cardenas M.E."/>
            <person name="Lodge J.D."/>
            <person name="Laessoe T."/>
            <person name="Pedersen O."/>
            <person name="Smith M.E."/>
            <person name="Kuyper T.W."/>
            <person name="Franco-Molano E.A."/>
            <person name="Baroni T.J."/>
            <person name="Aanen D.K."/>
        </authorList>
    </citation>
    <scope>NUCLEOTIDE SEQUENCE</scope>
    <source>
        <strain evidence="3">D49</strain>
    </source>
</reference>
<organism evidence="3 4">
    <name type="scientific">Sphagnurus paluster</name>
    <dbReference type="NCBI Taxonomy" id="117069"/>
    <lineage>
        <taxon>Eukaryota</taxon>
        <taxon>Fungi</taxon>
        <taxon>Dikarya</taxon>
        <taxon>Basidiomycota</taxon>
        <taxon>Agaricomycotina</taxon>
        <taxon>Agaricomycetes</taxon>
        <taxon>Agaricomycetidae</taxon>
        <taxon>Agaricales</taxon>
        <taxon>Tricholomatineae</taxon>
        <taxon>Lyophyllaceae</taxon>
        <taxon>Sphagnurus</taxon>
    </lineage>
</organism>
<dbReference type="GO" id="GO:0016491">
    <property type="term" value="F:oxidoreductase activity"/>
    <property type="evidence" value="ECO:0007669"/>
    <property type="project" value="UniProtKB-KW"/>
</dbReference>
<dbReference type="InterPro" id="IPR002347">
    <property type="entry name" value="SDR_fam"/>
</dbReference>
<dbReference type="PANTHER" id="PTHR44169">
    <property type="entry name" value="NADPH-DEPENDENT 1-ACYLDIHYDROXYACETONE PHOSPHATE REDUCTASE"/>
    <property type="match status" value="1"/>
</dbReference>
<sequence length="138" mass="14750">MSRVVLVTGCSSGGIGFALCEEFARQGCKVYATSRRVETIGEFQSPHVEKLALDVTSNEDVASVVKHITDAEGKIDIVVNNAGYFCPGALIDQSLEDIQANFDTNTFSVLRVAKAVIPLMAQRRSGVIVNIGSVVGEM</sequence>
<dbReference type="PRINTS" id="PR00081">
    <property type="entry name" value="GDHRDH"/>
</dbReference>
<comment type="similarity">
    <text evidence="1">Belongs to the short-chain dehydrogenases/reductases (SDR) family.</text>
</comment>
<evidence type="ECO:0000313" key="3">
    <source>
        <dbReference type="EMBL" id="KAG5654709.1"/>
    </source>
</evidence>
<dbReference type="EMBL" id="JABCKI010000002">
    <property type="protein sequence ID" value="KAG5654709.1"/>
    <property type="molecule type" value="Genomic_DNA"/>
</dbReference>
<dbReference type="Gene3D" id="3.40.50.720">
    <property type="entry name" value="NAD(P)-binding Rossmann-like Domain"/>
    <property type="match status" value="1"/>
</dbReference>
<dbReference type="PRINTS" id="PR00080">
    <property type="entry name" value="SDRFAMILY"/>
</dbReference>
<keyword evidence="2" id="KW-0560">Oxidoreductase</keyword>
<dbReference type="Proteomes" id="UP000717328">
    <property type="component" value="Unassembled WGS sequence"/>
</dbReference>
<proteinExistence type="inferred from homology"/>
<dbReference type="AlphaFoldDB" id="A0A9P7GRJ1"/>
<keyword evidence="4" id="KW-1185">Reference proteome</keyword>
<evidence type="ECO:0000256" key="2">
    <source>
        <dbReference type="ARBA" id="ARBA00023002"/>
    </source>
</evidence>
<dbReference type="PANTHER" id="PTHR44169:SF6">
    <property type="entry name" value="NADPH-DEPENDENT 1-ACYLDIHYDROXYACETONE PHOSPHATE REDUCTASE"/>
    <property type="match status" value="1"/>
</dbReference>
<dbReference type="OrthoDB" id="2102561at2759"/>
<name>A0A9P7GRJ1_9AGAR</name>
<evidence type="ECO:0000256" key="1">
    <source>
        <dbReference type="ARBA" id="ARBA00006484"/>
    </source>
</evidence>